<protein>
    <submittedName>
        <fullName evidence="1">Uncharacterized protein</fullName>
    </submittedName>
</protein>
<evidence type="ECO:0000313" key="2">
    <source>
        <dbReference type="Proteomes" id="UP001227268"/>
    </source>
</evidence>
<accession>A0ACC2V7B8</accession>
<gene>
    <name evidence="1" type="ORF">QFC21_005624</name>
</gene>
<comment type="caution">
    <text evidence="1">The sequence shown here is derived from an EMBL/GenBank/DDBJ whole genome shotgun (WGS) entry which is preliminary data.</text>
</comment>
<reference evidence="1" key="1">
    <citation type="submission" date="2023-04" db="EMBL/GenBank/DDBJ databases">
        <title>Draft Genome sequencing of Naganishia species isolated from polar environments using Oxford Nanopore Technology.</title>
        <authorList>
            <person name="Leo P."/>
            <person name="Venkateswaran K."/>
        </authorList>
    </citation>
    <scope>NUCLEOTIDE SEQUENCE</scope>
    <source>
        <strain evidence="1">MNA-CCFEE 5423</strain>
    </source>
</reference>
<name>A0ACC2V7B8_9TREE</name>
<organism evidence="1 2">
    <name type="scientific">Naganishia friedmannii</name>
    <dbReference type="NCBI Taxonomy" id="89922"/>
    <lineage>
        <taxon>Eukaryota</taxon>
        <taxon>Fungi</taxon>
        <taxon>Dikarya</taxon>
        <taxon>Basidiomycota</taxon>
        <taxon>Agaricomycotina</taxon>
        <taxon>Tremellomycetes</taxon>
        <taxon>Filobasidiales</taxon>
        <taxon>Filobasidiaceae</taxon>
        <taxon>Naganishia</taxon>
    </lineage>
</organism>
<dbReference type="Proteomes" id="UP001227268">
    <property type="component" value="Unassembled WGS sequence"/>
</dbReference>
<sequence length="1084" mass="119361">MNPLTYGGDEVSALVLDFGTQNTRAGYAGEEIPRCIVPTAYGYMDVEAEVPVESINTTPSAVEDITMNGNGSTANEGTGESVEATKPSEEAAEKTQDEQRQEKADKADDMDGIEEESKTGEDGDGKPAETTEQPGVDTPIKVAEDTRLSPSERQRQGSPAQGNGSTGTTASKPSQPTMKKVRQKRFYVGEEGVNVWRTGMEVGNMMTDGIITEAEPLPHLISHILHDKLGVDPSEHALMVTEPAWNTPRARETLAEIAFEGEGVPAFYIACNAVLSAMTFLESQIEATLRQSNPNITFTPHHYVKGRTPVALDQPAQVVLNQQRIDKSTASWRSYAEQRVVQDWKESVCEVSPFPYEPHSANRQSKFYEFPDGYNHYYGNERYQLPEMLFKPETFVNKAVPIPSRLGSTPESETSHSLSHIVGLADLVHNSIFALDVDQRAALLQNIVVIGGGSFMPGLTDRLNFELAQRIPGSKIKIHSPGNSIERKYSAWLGGSILASLGTFHQLWVGQDEWKEHGANILRQLRSIMSSLPLSPPLNPSRRHTAPLPNNRKGEDQSRIRPELPAKLKPHALAKSSTRVSTNAVFKMPALPVPRSTTSQAAANNAQATTVVSQNRSPVPINQSLPCPSLDENAPSPAADSMASDRTQKTNPPHGMIEGSGSGSRSRTTGQQAVGAANLLKENVAKDLGCENEAQMELHQRVNKHVNTYLKKACGIAGGYKLYTERQAWKVLSTLAPLDLATNPEVFEPLETDQLAKFLNLRRRSLEEFQEAKMPMPPLPLLPSTTPTDYMTDAQRENAKLSFQWGYQGVVNRGKWTITQSDLAMIKSELISLQKARKRFEGLPPMVLQLPPSEEIEVILSRVAIRKTTRYAYSTSQGNGSPSIQPLKNSVKDFREMKNTYKLLPVDDTLDEMDTILGPNKLKVTDVCNLSLSITREEINMVKEELQQVAARKRIGPEQRMRNVVLSSSWERSSEEVLMNLNVKMEQYCLSPPLAPLKKDATTTQAPLREVLHSINVSSTASLLRTSRHNTPTLAASSSVDEDTSSLPASPTSQGARIAKECQDSISRYQGPVMDAWEEEKLGQ</sequence>
<proteinExistence type="predicted"/>
<keyword evidence="2" id="KW-1185">Reference proteome</keyword>
<dbReference type="EMBL" id="JASBWT010000022">
    <property type="protein sequence ID" value="KAJ9095258.1"/>
    <property type="molecule type" value="Genomic_DNA"/>
</dbReference>
<evidence type="ECO:0000313" key="1">
    <source>
        <dbReference type="EMBL" id="KAJ9095258.1"/>
    </source>
</evidence>